<sequence length="114" mass="13054">MIKGIRTGLVFAGTLAVLIVGVALFSHFANLDPTTDLKSTFLPWRLGFYALVLIAWKPISRFLCRPRLHPEDRTEAMLKQWDELSRLLAKSWWKLALFFAVFEIFIIQKVGFGA</sequence>
<organism evidence="2 3">
    <name type="scientific">Marinobacterium lutimaris</name>
    <dbReference type="NCBI Taxonomy" id="568106"/>
    <lineage>
        <taxon>Bacteria</taxon>
        <taxon>Pseudomonadati</taxon>
        <taxon>Pseudomonadota</taxon>
        <taxon>Gammaproteobacteria</taxon>
        <taxon>Oceanospirillales</taxon>
        <taxon>Oceanospirillaceae</taxon>
        <taxon>Marinobacterium</taxon>
    </lineage>
</organism>
<protein>
    <submittedName>
        <fullName evidence="2">Uncharacterized protein</fullName>
    </submittedName>
</protein>
<evidence type="ECO:0000256" key="1">
    <source>
        <dbReference type="SAM" id="Phobius"/>
    </source>
</evidence>
<evidence type="ECO:0000313" key="2">
    <source>
        <dbReference type="EMBL" id="SEG89226.1"/>
    </source>
</evidence>
<accession>A0A1H6DWX9</accession>
<gene>
    <name evidence="2" type="ORF">SAMN05444390_11137</name>
</gene>
<feature type="transmembrane region" description="Helical" evidence="1">
    <location>
        <begin position="7"/>
        <end position="29"/>
    </location>
</feature>
<evidence type="ECO:0000313" key="3">
    <source>
        <dbReference type="Proteomes" id="UP000236745"/>
    </source>
</evidence>
<feature type="transmembrane region" description="Helical" evidence="1">
    <location>
        <begin position="41"/>
        <end position="59"/>
    </location>
</feature>
<keyword evidence="3" id="KW-1185">Reference proteome</keyword>
<feature type="transmembrane region" description="Helical" evidence="1">
    <location>
        <begin position="92"/>
        <end position="112"/>
    </location>
</feature>
<reference evidence="2 3" key="1">
    <citation type="submission" date="2016-10" db="EMBL/GenBank/DDBJ databases">
        <authorList>
            <person name="de Groot N.N."/>
        </authorList>
    </citation>
    <scope>NUCLEOTIDE SEQUENCE [LARGE SCALE GENOMIC DNA]</scope>
    <source>
        <strain evidence="2 3">DSM 22012</strain>
    </source>
</reference>
<keyword evidence="1" id="KW-0812">Transmembrane</keyword>
<dbReference type="EMBL" id="FNVQ01000011">
    <property type="protein sequence ID" value="SEG89226.1"/>
    <property type="molecule type" value="Genomic_DNA"/>
</dbReference>
<keyword evidence="1" id="KW-1133">Transmembrane helix</keyword>
<dbReference type="Proteomes" id="UP000236745">
    <property type="component" value="Unassembled WGS sequence"/>
</dbReference>
<keyword evidence="1" id="KW-0472">Membrane</keyword>
<name>A0A1H6DWX9_9GAMM</name>
<proteinExistence type="predicted"/>
<dbReference type="AlphaFoldDB" id="A0A1H6DWX9"/>
<dbReference type="RefSeq" id="WP_104005984.1">
    <property type="nucleotide sequence ID" value="NZ_FNVQ01000011.1"/>
</dbReference>